<dbReference type="Pfam" id="PF02298">
    <property type="entry name" value="Cu_bind_like"/>
    <property type="match status" value="1"/>
</dbReference>
<keyword evidence="3" id="KW-0732">Signal</keyword>
<evidence type="ECO:0000313" key="6">
    <source>
        <dbReference type="Proteomes" id="UP001396334"/>
    </source>
</evidence>
<dbReference type="Proteomes" id="UP001396334">
    <property type="component" value="Unassembled WGS sequence"/>
</dbReference>
<dbReference type="PROSITE" id="PS00196">
    <property type="entry name" value="COPPER_BLUE"/>
    <property type="match status" value="1"/>
</dbReference>
<dbReference type="InterPro" id="IPR028871">
    <property type="entry name" value="BlueCu_1_BS"/>
</dbReference>
<keyword evidence="6" id="KW-1185">Reference proteome</keyword>
<protein>
    <recommendedName>
        <fullName evidence="4">Phytocyanin domain-containing protein</fullName>
    </recommendedName>
</protein>
<organism evidence="5 6">
    <name type="scientific">Hibiscus sabdariffa</name>
    <name type="common">roselle</name>
    <dbReference type="NCBI Taxonomy" id="183260"/>
    <lineage>
        <taxon>Eukaryota</taxon>
        <taxon>Viridiplantae</taxon>
        <taxon>Streptophyta</taxon>
        <taxon>Embryophyta</taxon>
        <taxon>Tracheophyta</taxon>
        <taxon>Spermatophyta</taxon>
        <taxon>Magnoliopsida</taxon>
        <taxon>eudicotyledons</taxon>
        <taxon>Gunneridae</taxon>
        <taxon>Pentapetalae</taxon>
        <taxon>rosids</taxon>
        <taxon>malvids</taxon>
        <taxon>Malvales</taxon>
        <taxon>Malvaceae</taxon>
        <taxon>Malvoideae</taxon>
        <taxon>Hibiscus</taxon>
    </lineage>
</organism>
<evidence type="ECO:0000256" key="1">
    <source>
        <dbReference type="ARBA" id="ARBA00022723"/>
    </source>
</evidence>
<dbReference type="PANTHER" id="PTHR33021">
    <property type="entry name" value="BLUE COPPER PROTEIN"/>
    <property type="match status" value="1"/>
</dbReference>
<evidence type="ECO:0000256" key="2">
    <source>
        <dbReference type="ARBA" id="ARBA00023008"/>
    </source>
</evidence>
<dbReference type="PROSITE" id="PS51485">
    <property type="entry name" value="PHYTOCYANIN"/>
    <property type="match status" value="1"/>
</dbReference>
<feature type="domain" description="Phytocyanin" evidence="4">
    <location>
        <begin position="22"/>
        <end position="123"/>
    </location>
</feature>
<reference evidence="5 6" key="1">
    <citation type="journal article" date="2024" name="G3 (Bethesda)">
        <title>Genome assembly of Hibiscus sabdariffa L. provides insights into metabolisms of medicinal natural products.</title>
        <authorList>
            <person name="Kim T."/>
        </authorList>
    </citation>
    <scope>NUCLEOTIDE SEQUENCE [LARGE SCALE GENOMIC DNA]</scope>
    <source>
        <strain evidence="5">TK-2024</strain>
        <tissue evidence="5">Old leaves</tissue>
    </source>
</reference>
<gene>
    <name evidence="5" type="ORF">V6N11_036154</name>
</gene>
<feature type="signal peptide" evidence="3">
    <location>
        <begin position="1"/>
        <end position="21"/>
    </location>
</feature>
<accession>A0ABR2RA24</accession>
<keyword evidence="1" id="KW-0479">Metal-binding</keyword>
<name>A0ABR2RA24_9ROSI</name>
<feature type="chain" id="PRO_5045633959" description="Phytocyanin domain-containing protein" evidence="3">
    <location>
        <begin position="22"/>
        <end position="238"/>
    </location>
</feature>
<sequence>MGFPKTVAVVVVAALLQLSHAAVYKVGDSGGWTSIGNLDYKQWAATKTFHVGDVIRFEYNAQFHNVMRVTHIMYKACNASAALATYTTGSDTINITTKGHHYFICGVPGHCQAGQKVDINVLREPETAPTPSPSGLSAASASVPLAGAPAPLPSGAISLKVPNLLHRAWMVDMSWISREGNTPAYWLAKKALGSSCQPLILDFSPPDLLSLLSTDAYDASLEQVRGITPIAAHFVGLR</sequence>
<comment type="caution">
    <text evidence="5">The sequence shown here is derived from an EMBL/GenBank/DDBJ whole genome shotgun (WGS) entry which is preliminary data.</text>
</comment>
<dbReference type="EMBL" id="JBBPBN010000024">
    <property type="protein sequence ID" value="KAK9009624.1"/>
    <property type="molecule type" value="Genomic_DNA"/>
</dbReference>
<dbReference type="InterPro" id="IPR008972">
    <property type="entry name" value="Cupredoxin"/>
</dbReference>
<dbReference type="InterPro" id="IPR003245">
    <property type="entry name" value="Phytocyanin_dom"/>
</dbReference>
<proteinExistence type="predicted"/>
<evidence type="ECO:0000256" key="3">
    <source>
        <dbReference type="SAM" id="SignalP"/>
    </source>
</evidence>
<dbReference type="InterPro" id="IPR039391">
    <property type="entry name" value="Phytocyanin-like"/>
</dbReference>
<evidence type="ECO:0000313" key="5">
    <source>
        <dbReference type="EMBL" id="KAK9009624.1"/>
    </source>
</evidence>
<dbReference type="SUPFAM" id="SSF49503">
    <property type="entry name" value="Cupredoxins"/>
    <property type="match status" value="1"/>
</dbReference>
<dbReference type="Gene3D" id="2.60.40.420">
    <property type="entry name" value="Cupredoxins - blue copper proteins"/>
    <property type="match status" value="1"/>
</dbReference>
<dbReference type="PANTHER" id="PTHR33021:SF339">
    <property type="entry name" value="OS07G0570600 PROTEIN"/>
    <property type="match status" value="1"/>
</dbReference>
<evidence type="ECO:0000259" key="4">
    <source>
        <dbReference type="PROSITE" id="PS51485"/>
    </source>
</evidence>
<keyword evidence="2" id="KW-0186">Copper</keyword>